<proteinExistence type="inferred from homology"/>
<keyword evidence="3 10" id="KW-0547">Nucleotide-binding</keyword>
<comment type="similarity">
    <text evidence="10">Belongs to the YjjX NTPase family.</text>
</comment>
<dbReference type="InterPro" id="IPR002786">
    <property type="entry name" value="Non_canon_purine_NTPase"/>
</dbReference>
<organism evidence="12 13">
    <name type="scientific">Shewanella litorisediminis</name>
    <dbReference type="NCBI Taxonomy" id="1173586"/>
    <lineage>
        <taxon>Bacteria</taxon>
        <taxon>Pseudomonadati</taxon>
        <taxon>Pseudomonadota</taxon>
        <taxon>Gammaproteobacteria</taxon>
        <taxon>Alteromonadales</taxon>
        <taxon>Shewanellaceae</taxon>
        <taxon>Shewanella</taxon>
    </lineage>
</organism>
<comment type="cofactor">
    <cofactor evidence="1">
        <name>Mn(2+)</name>
        <dbReference type="ChEBI" id="CHEBI:29035"/>
    </cofactor>
</comment>
<evidence type="ECO:0000259" key="11">
    <source>
        <dbReference type="Pfam" id="PF01931"/>
    </source>
</evidence>
<keyword evidence="13" id="KW-1185">Reference proteome</keyword>
<evidence type="ECO:0000256" key="2">
    <source>
        <dbReference type="ARBA" id="ARBA00022723"/>
    </source>
</evidence>
<sequence>MLEIINTMTLTNIRVLVGSKNPIKVAAAKGAIEALYPQAKVECHGVSVPSGVPDQPMNSADTRLGAINRARACRELGNAHFYMAMEGGVDELEDGPATFAYVAIITDSGQMSVGRSSQLPLPRQIFSALQAGEELGHVMDRMFNTVNIKQDVGAIGLLTHNAESRGSSYRQALILAMAPLLHPGLYR</sequence>
<keyword evidence="5 10" id="KW-0460">Magnesium</keyword>
<keyword evidence="4 10" id="KW-0378">Hydrolase</keyword>
<comment type="catalytic activity">
    <reaction evidence="8 10">
        <text>ITP + H2O = IDP + phosphate + H(+)</text>
        <dbReference type="Rhea" id="RHEA:28330"/>
        <dbReference type="ChEBI" id="CHEBI:15377"/>
        <dbReference type="ChEBI" id="CHEBI:15378"/>
        <dbReference type="ChEBI" id="CHEBI:43474"/>
        <dbReference type="ChEBI" id="CHEBI:58280"/>
        <dbReference type="ChEBI" id="CHEBI:61402"/>
        <dbReference type="EC" id="3.6.1.73"/>
    </reaction>
</comment>
<feature type="domain" description="Non-canonical purine NTP phosphatase/PRRC1" evidence="11">
    <location>
        <begin position="18"/>
        <end position="180"/>
    </location>
</feature>
<evidence type="ECO:0000256" key="7">
    <source>
        <dbReference type="ARBA" id="ARBA00023211"/>
    </source>
</evidence>
<evidence type="ECO:0000313" key="12">
    <source>
        <dbReference type="EMBL" id="QRH01034.1"/>
    </source>
</evidence>
<dbReference type="GO" id="GO:0016787">
    <property type="term" value="F:hydrolase activity"/>
    <property type="evidence" value="ECO:0007669"/>
    <property type="project" value="UniProtKB-KW"/>
</dbReference>
<dbReference type="SUPFAM" id="SSF52972">
    <property type="entry name" value="ITPase-like"/>
    <property type="match status" value="1"/>
</dbReference>
<keyword evidence="6 10" id="KW-0546">Nucleotide metabolism</keyword>
<keyword evidence="2 10" id="KW-0479">Metal-binding</keyword>
<name>A0ABX7G151_9GAMM</name>
<dbReference type="Proteomes" id="UP000596252">
    <property type="component" value="Chromosome"/>
</dbReference>
<keyword evidence="7 10" id="KW-0464">Manganese</keyword>
<protein>
    <recommendedName>
        <fullName evidence="10">Inosine/xanthosine triphosphatase</fullName>
        <shortName evidence="10">ITPase/XTPase</shortName>
        <ecNumber evidence="10">3.6.1.73</ecNumber>
    </recommendedName>
    <alternativeName>
        <fullName evidence="10">Non-canonical purine NTP phosphatase</fullName>
    </alternativeName>
    <alternativeName>
        <fullName evidence="10">Non-standard purine NTP phosphatase</fullName>
    </alternativeName>
    <alternativeName>
        <fullName evidence="10">Nucleoside-triphosphate phosphatase</fullName>
        <shortName evidence="10">NTPase</shortName>
    </alternativeName>
</protein>
<gene>
    <name evidence="12" type="primary">yjjX</name>
    <name evidence="12" type="ORF">JQC75_14365</name>
</gene>
<dbReference type="NCBIfam" id="TIGR00258">
    <property type="entry name" value="inosine/xanthosine triphosphatase"/>
    <property type="match status" value="1"/>
</dbReference>
<comment type="subunit">
    <text evidence="10">Homodimer.</text>
</comment>
<comment type="cofactor">
    <cofactor evidence="10">
        <name>Mg(2+)</name>
        <dbReference type="ChEBI" id="CHEBI:18420"/>
    </cofactor>
    <cofactor evidence="10">
        <name>Mn(2+)</name>
        <dbReference type="ChEBI" id="CHEBI:29035"/>
    </cofactor>
    <text evidence="10">Binds 1 divalent metal cation per subunit; can use either Mg(2+) or Mn(2+).</text>
</comment>
<evidence type="ECO:0000256" key="4">
    <source>
        <dbReference type="ARBA" id="ARBA00022801"/>
    </source>
</evidence>
<accession>A0ABX7G151</accession>
<dbReference type="EMBL" id="CP069213">
    <property type="protein sequence ID" value="QRH01034.1"/>
    <property type="molecule type" value="Genomic_DNA"/>
</dbReference>
<evidence type="ECO:0000313" key="13">
    <source>
        <dbReference type="Proteomes" id="UP000596252"/>
    </source>
</evidence>
<evidence type="ECO:0000256" key="10">
    <source>
        <dbReference type="HAMAP-Rule" id="MF_00648"/>
    </source>
</evidence>
<evidence type="ECO:0000256" key="1">
    <source>
        <dbReference type="ARBA" id="ARBA00001936"/>
    </source>
</evidence>
<dbReference type="PANTHER" id="PTHR34699:SF2">
    <property type="entry name" value="NON-CANONICAL PURINE NTP PHOSPHATASE_PRRC1 DOMAIN-CONTAINING PROTEIN"/>
    <property type="match status" value="1"/>
</dbReference>
<dbReference type="Pfam" id="PF01931">
    <property type="entry name" value="NTPase_I-T"/>
    <property type="match status" value="1"/>
</dbReference>
<comment type="caution">
    <text evidence="10">Lacks conserved residue(s) required for the propagation of feature annotation.</text>
</comment>
<evidence type="ECO:0000256" key="3">
    <source>
        <dbReference type="ARBA" id="ARBA00022741"/>
    </source>
</evidence>
<evidence type="ECO:0000256" key="5">
    <source>
        <dbReference type="ARBA" id="ARBA00022842"/>
    </source>
</evidence>
<evidence type="ECO:0000256" key="8">
    <source>
        <dbReference type="ARBA" id="ARBA00048174"/>
    </source>
</evidence>
<dbReference type="Gene3D" id="3.90.950.10">
    <property type="match status" value="1"/>
</dbReference>
<comment type="catalytic activity">
    <reaction evidence="9 10">
        <text>XTP + H2O = XDP + phosphate + H(+)</text>
        <dbReference type="Rhea" id="RHEA:28406"/>
        <dbReference type="ChEBI" id="CHEBI:15377"/>
        <dbReference type="ChEBI" id="CHEBI:15378"/>
        <dbReference type="ChEBI" id="CHEBI:43474"/>
        <dbReference type="ChEBI" id="CHEBI:59884"/>
        <dbReference type="ChEBI" id="CHEBI:61314"/>
        <dbReference type="EC" id="3.6.1.73"/>
    </reaction>
</comment>
<reference evidence="12 13" key="1">
    <citation type="journal article" date="2012" name="Antonie Van Leeuwenhoek">
        <title>Shewanella litorisediminis sp. nov., a gammaproteobacterium isolated from a tidal flat sediment.</title>
        <authorList>
            <person name="Lee M.H."/>
            <person name="Yoon J.H."/>
        </authorList>
    </citation>
    <scope>NUCLEOTIDE SEQUENCE [LARGE SCALE GENOMIC DNA]</scope>
    <source>
        <strain evidence="12 13">SMK1-12</strain>
    </source>
</reference>
<dbReference type="InterPro" id="IPR050299">
    <property type="entry name" value="YjjX_NTPase"/>
</dbReference>
<comment type="function">
    <text evidence="10">Phosphatase that hydrolyzes non-canonical purine nucleotides such as XTP and ITP to their respective diphosphate derivatives. Probably excludes non-canonical purines from DNA/RNA precursor pool, thus preventing their incorporation into DNA/RNA and avoiding chromosomal lesions.</text>
</comment>
<dbReference type="NCBIfam" id="NF003459">
    <property type="entry name" value="PRK05074.1"/>
    <property type="match status" value="1"/>
</dbReference>
<dbReference type="EC" id="3.6.1.73" evidence="10"/>
<dbReference type="InterPro" id="IPR026533">
    <property type="entry name" value="NTPase/PRRC1"/>
</dbReference>
<evidence type="ECO:0000256" key="6">
    <source>
        <dbReference type="ARBA" id="ARBA00023080"/>
    </source>
</evidence>
<dbReference type="PANTHER" id="PTHR34699">
    <property type="match status" value="1"/>
</dbReference>
<dbReference type="InterPro" id="IPR029001">
    <property type="entry name" value="ITPase-like_fam"/>
</dbReference>
<dbReference type="HAMAP" id="MF_00648">
    <property type="entry name" value="Non_canon_purine_NTPase_YjjX"/>
    <property type="match status" value="1"/>
</dbReference>
<evidence type="ECO:0000256" key="9">
    <source>
        <dbReference type="ARBA" id="ARBA00048781"/>
    </source>
</evidence>